<dbReference type="Proteomes" id="UP000295518">
    <property type="component" value="Unassembled WGS sequence"/>
</dbReference>
<reference evidence="1 2" key="1">
    <citation type="submission" date="2019-03" db="EMBL/GenBank/DDBJ databases">
        <title>Genomic Encyclopedia of Archaeal and Bacterial Type Strains, Phase II (KMG-II): from individual species to whole genera.</title>
        <authorList>
            <person name="Goeker M."/>
        </authorList>
    </citation>
    <scope>NUCLEOTIDE SEQUENCE [LARGE SCALE GENOMIC DNA]</scope>
    <source>
        <strain evidence="1 2">ATCC 700618</strain>
    </source>
</reference>
<evidence type="ECO:0000313" key="1">
    <source>
        <dbReference type="EMBL" id="TDO19911.1"/>
    </source>
</evidence>
<organism evidence="1 2">
    <name type="scientific">Mycoplasma testudineum</name>
    <dbReference type="NCBI Taxonomy" id="244584"/>
    <lineage>
        <taxon>Bacteria</taxon>
        <taxon>Bacillati</taxon>
        <taxon>Mycoplasmatota</taxon>
        <taxon>Mollicutes</taxon>
        <taxon>Mycoplasmataceae</taxon>
        <taxon>Mycoplasma</taxon>
    </lineage>
</organism>
<accession>A0A4R6IE18</accession>
<protein>
    <submittedName>
        <fullName evidence="1">Uncharacterized protein</fullName>
    </submittedName>
</protein>
<sequence>MKKVPESKKIKSSNDKTIEVTRKINESNLLQHIRIESRKGYEKFNDYFDKLEPFHQETICQLISKIKQVHRKEFQASGDGYFCIKIKLANSKKLLIPIPRKYKNKFNYSINYLINEFIDKKILPQTLEYWKKSEYPSYNKMEQFILTKFGLCISSSKLGKILKNVLKKEGIEPHYKYKKKSTNKSN</sequence>
<proteinExistence type="predicted"/>
<dbReference type="AlphaFoldDB" id="A0A4R6IE18"/>
<evidence type="ECO:0000313" key="2">
    <source>
        <dbReference type="Proteomes" id="UP000295518"/>
    </source>
</evidence>
<dbReference type="EMBL" id="SNWN01000012">
    <property type="protein sequence ID" value="TDO19911.1"/>
    <property type="molecule type" value="Genomic_DNA"/>
</dbReference>
<dbReference type="RefSeq" id="WP_094254712.1">
    <property type="nucleotide sequence ID" value="NZ_NNCE01000004.1"/>
</dbReference>
<comment type="caution">
    <text evidence="1">The sequence shown here is derived from an EMBL/GenBank/DDBJ whole genome shotgun (WGS) entry which is preliminary data.</text>
</comment>
<gene>
    <name evidence="1" type="ORF">EI74_0551</name>
</gene>
<name>A0A4R6IE18_9MOLU</name>
<keyword evidence="2" id="KW-1185">Reference proteome</keyword>